<dbReference type="GO" id="GO:0008686">
    <property type="term" value="F:3,4-dihydroxy-2-butanone-4-phosphate synthase activity"/>
    <property type="evidence" value="ECO:0007669"/>
    <property type="project" value="UniProtKB-UniRule"/>
</dbReference>
<dbReference type="AlphaFoldDB" id="A0A1I0Y0J7"/>
<dbReference type="EC" id="3.5.4.25" evidence="19"/>
<feature type="domain" description="GTP cyclohydrolase II" evidence="20">
    <location>
        <begin position="210"/>
        <end position="373"/>
    </location>
</feature>
<dbReference type="Gene3D" id="3.40.50.10990">
    <property type="entry name" value="GTP cyclohydrolase II"/>
    <property type="match status" value="1"/>
</dbReference>
<dbReference type="FunFam" id="3.90.870.10:FF:000001">
    <property type="entry name" value="Riboflavin biosynthesis protein RibBA"/>
    <property type="match status" value="1"/>
</dbReference>
<dbReference type="NCBIfam" id="NF001591">
    <property type="entry name" value="PRK00393.1"/>
    <property type="match status" value="1"/>
</dbReference>
<comment type="function">
    <text evidence="17 19">Catalyzes the conversion of GTP to 2,5-diamino-6-ribosylamino-4(3H)-pyrimidinone 5'-phosphate (DARP), formate and pyrophosphate.</text>
</comment>
<evidence type="ECO:0000256" key="3">
    <source>
        <dbReference type="ARBA" id="ARBA00002284"/>
    </source>
</evidence>
<sequence>MNNFNTVEEALEDMKKGKIIMVIDDPDRENEGDLICASQFATTENVNFMAKYGRGLICMPMSGKLIDRLELGQMVKNNTDNHETAFTVSIDYIDTTTGISAVERGLTARMTIDENVSPKDFRQPGHMFPLRAKEGGILVRNGHTEATVDLCRLAGLKESGLCCEIMDDDGEMMRTTKLIAFAKKHGLSIITIADLIEYRLKKESLVKCAAKTTLPTKYGDFTIRGYINKVNGEHHVVLTMGDISDGKPVLCRVHSECLTGDTLGSLRCDCGEQYEAAMKAIAKEGRGVMVYMRQEGRGIGLINKLKAYELQEKGYDTVQANEMLGFAPDLRNYGIGAQILRDLGVQKLRLLTNNPTKITGLSGYGIEIVERVPIQMPMNKIDAFYLLTKQKKMEHMTQYQ</sequence>
<evidence type="ECO:0000256" key="15">
    <source>
        <dbReference type="ARBA" id="ARBA00023239"/>
    </source>
</evidence>
<dbReference type="GO" id="GO:0008270">
    <property type="term" value="F:zinc ion binding"/>
    <property type="evidence" value="ECO:0007669"/>
    <property type="project" value="UniProtKB-UniRule"/>
</dbReference>
<dbReference type="HAMAP" id="MF_00180">
    <property type="entry name" value="RibB"/>
    <property type="match status" value="1"/>
</dbReference>
<keyword evidence="8 19" id="KW-0479">Metal-binding</keyword>
<keyword evidence="9 19" id="KW-0547">Nucleotide-binding</keyword>
<keyword evidence="14 19" id="KW-0464">Manganese</keyword>
<dbReference type="NCBIfam" id="TIGR00506">
    <property type="entry name" value="ribB"/>
    <property type="match status" value="1"/>
</dbReference>
<feature type="binding site" evidence="19">
    <location>
        <position position="257"/>
    </location>
    <ligand>
        <name>Zn(2+)</name>
        <dbReference type="ChEBI" id="CHEBI:29105"/>
        <note>catalytic</note>
    </ligand>
</feature>
<evidence type="ECO:0000259" key="20">
    <source>
        <dbReference type="Pfam" id="PF00925"/>
    </source>
</evidence>
<dbReference type="SUPFAM" id="SSF142695">
    <property type="entry name" value="RibA-like"/>
    <property type="match status" value="1"/>
</dbReference>
<name>A0A1I0Y0J7_9FIRM</name>
<evidence type="ECO:0000256" key="8">
    <source>
        <dbReference type="ARBA" id="ARBA00022723"/>
    </source>
</evidence>
<feature type="binding site" evidence="19">
    <location>
        <position position="268"/>
    </location>
    <ligand>
        <name>Zn(2+)</name>
        <dbReference type="ChEBI" id="CHEBI:29105"/>
        <note>catalytic</note>
    </ligand>
</feature>
<organism evidence="21 22">
    <name type="scientific">Acetitomaculum ruminis DSM 5522</name>
    <dbReference type="NCBI Taxonomy" id="1120918"/>
    <lineage>
        <taxon>Bacteria</taxon>
        <taxon>Bacillati</taxon>
        <taxon>Bacillota</taxon>
        <taxon>Clostridia</taxon>
        <taxon>Lachnospirales</taxon>
        <taxon>Lachnospiraceae</taxon>
        <taxon>Acetitomaculum</taxon>
    </lineage>
</organism>
<feature type="site" description="Essential for DHBP synthase activity" evidence="19">
    <location>
        <position position="126"/>
    </location>
</feature>
<keyword evidence="11 19" id="KW-0862">Zinc</keyword>
<feature type="binding site" evidence="19">
    <location>
        <position position="352"/>
    </location>
    <ligand>
        <name>GTP</name>
        <dbReference type="ChEBI" id="CHEBI:37565"/>
    </ligand>
</feature>
<dbReference type="HAMAP" id="MF_00179">
    <property type="entry name" value="RibA"/>
    <property type="match status" value="1"/>
</dbReference>
<keyword evidence="10 19" id="KW-0378">Hydrolase</keyword>
<feature type="binding site" evidence="19">
    <location>
        <begin position="28"/>
        <end position="29"/>
    </location>
    <ligand>
        <name>D-ribulose 5-phosphate</name>
        <dbReference type="ChEBI" id="CHEBI:58121"/>
    </ligand>
</feature>
<feature type="binding site" evidence="19">
    <location>
        <position position="357"/>
    </location>
    <ligand>
        <name>GTP</name>
        <dbReference type="ChEBI" id="CHEBI:37565"/>
    </ligand>
</feature>
<dbReference type="GO" id="GO:0030145">
    <property type="term" value="F:manganese ion binding"/>
    <property type="evidence" value="ECO:0007669"/>
    <property type="project" value="UniProtKB-UniRule"/>
</dbReference>
<dbReference type="Proteomes" id="UP000198838">
    <property type="component" value="Unassembled WGS sequence"/>
</dbReference>
<comment type="catalytic activity">
    <reaction evidence="18 19">
        <text>GTP + 4 H2O = 2,5-diamino-6-hydroxy-4-(5-phosphoribosylamino)-pyrimidine + formate + 2 phosphate + 3 H(+)</text>
        <dbReference type="Rhea" id="RHEA:23704"/>
        <dbReference type="ChEBI" id="CHEBI:15377"/>
        <dbReference type="ChEBI" id="CHEBI:15378"/>
        <dbReference type="ChEBI" id="CHEBI:15740"/>
        <dbReference type="ChEBI" id="CHEBI:37565"/>
        <dbReference type="ChEBI" id="CHEBI:43474"/>
        <dbReference type="ChEBI" id="CHEBI:58614"/>
        <dbReference type="EC" id="3.5.4.25"/>
    </reaction>
</comment>
<dbReference type="NCBIfam" id="NF006803">
    <property type="entry name" value="PRK09311.1"/>
    <property type="match status" value="1"/>
</dbReference>
<dbReference type="GO" id="GO:0009231">
    <property type="term" value="P:riboflavin biosynthetic process"/>
    <property type="evidence" value="ECO:0007669"/>
    <property type="project" value="UniProtKB-UniRule"/>
</dbReference>
<gene>
    <name evidence="19" type="primary">ribBA</name>
    <name evidence="21" type="ORF">SAMN05216249_10826</name>
</gene>
<evidence type="ECO:0000256" key="10">
    <source>
        <dbReference type="ARBA" id="ARBA00022801"/>
    </source>
</evidence>
<evidence type="ECO:0000256" key="5">
    <source>
        <dbReference type="ARBA" id="ARBA00004904"/>
    </source>
</evidence>
<dbReference type="GO" id="GO:0005525">
    <property type="term" value="F:GTP binding"/>
    <property type="evidence" value="ECO:0007669"/>
    <property type="project" value="UniProtKB-KW"/>
</dbReference>
<keyword evidence="15 19" id="KW-0456">Lyase</keyword>
<reference evidence="21 22" key="1">
    <citation type="submission" date="2016-10" db="EMBL/GenBank/DDBJ databases">
        <authorList>
            <person name="de Groot N.N."/>
        </authorList>
    </citation>
    <scope>NUCLEOTIDE SEQUENCE [LARGE SCALE GENOMIC DNA]</scope>
    <source>
        <strain evidence="21 22">DSM 5522</strain>
    </source>
</reference>
<comment type="pathway">
    <text evidence="4 19">Cofactor biosynthesis; riboflavin biosynthesis; 5-amino-6-(D-ribitylamino)uracil from GTP: step 1/4.</text>
</comment>
<comment type="similarity">
    <text evidence="6 19">In the N-terminal section; belongs to the DHBP synthase family.</text>
</comment>
<dbReference type="RefSeq" id="WP_092871974.1">
    <property type="nucleotide sequence ID" value="NZ_FOJY01000008.1"/>
</dbReference>
<feature type="active site" description="Nucleophile; for GTP cyclohydrolase activity" evidence="19">
    <location>
        <position position="331"/>
    </location>
</feature>
<dbReference type="InterPro" id="IPR032677">
    <property type="entry name" value="GTP_cyclohydro_II"/>
</dbReference>
<proteinExistence type="inferred from homology"/>
<comment type="cofactor">
    <cofactor evidence="2">
        <name>Mn(2+)</name>
        <dbReference type="ChEBI" id="CHEBI:29035"/>
    </cofactor>
</comment>
<dbReference type="HAMAP" id="MF_01283">
    <property type="entry name" value="RibBA"/>
    <property type="match status" value="1"/>
</dbReference>
<evidence type="ECO:0000256" key="16">
    <source>
        <dbReference type="ARBA" id="ARBA00023268"/>
    </source>
</evidence>
<evidence type="ECO:0000256" key="2">
    <source>
        <dbReference type="ARBA" id="ARBA00001936"/>
    </source>
</evidence>
<dbReference type="CDD" id="cd00641">
    <property type="entry name" value="GTP_cyclohydro2"/>
    <property type="match status" value="1"/>
</dbReference>
<feature type="binding site" evidence="19">
    <location>
        <position position="270"/>
    </location>
    <ligand>
        <name>Zn(2+)</name>
        <dbReference type="ChEBI" id="CHEBI:29105"/>
        <note>catalytic</note>
    </ligand>
</feature>
<keyword evidence="22" id="KW-1185">Reference proteome</keyword>
<dbReference type="FunFam" id="3.40.50.10990:FF:000001">
    <property type="entry name" value="Riboflavin biosynthesis protein RibBA"/>
    <property type="match status" value="1"/>
</dbReference>
<dbReference type="STRING" id="1120918.SAMN05216249_10826"/>
<dbReference type="Pfam" id="PF00925">
    <property type="entry name" value="GTP_cyclohydro2"/>
    <property type="match status" value="1"/>
</dbReference>
<keyword evidence="13 19" id="KW-0342">GTP-binding</keyword>
<evidence type="ECO:0000313" key="21">
    <source>
        <dbReference type="EMBL" id="SFB05998.1"/>
    </source>
</evidence>
<feature type="binding site" evidence="19">
    <location>
        <begin position="252"/>
        <end position="256"/>
    </location>
    <ligand>
        <name>GTP</name>
        <dbReference type="ChEBI" id="CHEBI:37565"/>
    </ligand>
</feature>
<feature type="region of interest" description="GTP cyclohydrolase II" evidence="19">
    <location>
        <begin position="202"/>
        <end position="400"/>
    </location>
</feature>
<evidence type="ECO:0000256" key="4">
    <source>
        <dbReference type="ARBA" id="ARBA00004853"/>
    </source>
</evidence>
<evidence type="ECO:0000256" key="9">
    <source>
        <dbReference type="ARBA" id="ARBA00022741"/>
    </source>
</evidence>
<dbReference type="OrthoDB" id="9793111at2"/>
<dbReference type="Pfam" id="PF00926">
    <property type="entry name" value="DHBP_synthase"/>
    <property type="match status" value="1"/>
</dbReference>
<feature type="binding site" evidence="19">
    <location>
        <position position="29"/>
    </location>
    <ligand>
        <name>Mg(2+)</name>
        <dbReference type="ChEBI" id="CHEBI:18420"/>
        <label>2</label>
    </ligand>
</feature>
<comment type="cofactor">
    <cofactor evidence="19">
        <name>Mg(2+)</name>
        <dbReference type="ChEBI" id="CHEBI:18420"/>
    </cofactor>
    <cofactor evidence="19">
        <name>Mn(2+)</name>
        <dbReference type="ChEBI" id="CHEBI:29035"/>
    </cofactor>
    <text evidence="19">Binds 2 divalent metal cations per subunit. Magnesium or manganese.</text>
</comment>
<feature type="binding site" evidence="19">
    <location>
        <begin position="295"/>
        <end position="297"/>
    </location>
    <ligand>
        <name>GTP</name>
        <dbReference type="ChEBI" id="CHEBI:37565"/>
    </ligand>
</feature>
<evidence type="ECO:0000256" key="13">
    <source>
        <dbReference type="ARBA" id="ARBA00023134"/>
    </source>
</evidence>
<dbReference type="InterPro" id="IPR036144">
    <property type="entry name" value="RibA-like_sf"/>
</dbReference>
<dbReference type="InterPro" id="IPR000422">
    <property type="entry name" value="DHBP_synthase_RibB"/>
</dbReference>
<feature type="binding site" evidence="19">
    <location>
        <position position="164"/>
    </location>
    <ligand>
        <name>D-ribulose 5-phosphate</name>
        <dbReference type="ChEBI" id="CHEBI:58121"/>
    </ligand>
</feature>
<feature type="active site" description="Proton acceptor; for GTP cyclohydrolase activity" evidence="19">
    <location>
        <position position="329"/>
    </location>
</feature>
<keyword evidence="7 19" id="KW-0686">Riboflavin biosynthesis</keyword>
<comment type="pathway">
    <text evidence="5 19">Cofactor biosynthesis; riboflavin biosynthesis; 2-hydroxy-3-oxobutyl phosphate from D-ribulose 5-phosphate: step 1/1.</text>
</comment>
<evidence type="ECO:0000256" key="17">
    <source>
        <dbReference type="ARBA" id="ARBA00043932"/>
    </source>
</evidence>
<comment type="similarity">
    <text evidence="19">In the C-terminal section; belongs to the GTP cyclohydrolase II family.</text>
</comment>
<evidence type="ECO:0000256" key="12">
    <source>
        <dbReference type="ARBA" id="ARBA00022842"/>
    </source>
</evidence>
<dbReference type="InterPro" id="IPR016299">
    <property type="entry name" value="Riboflavin_synth_RibBA"/>
</dbReference>
<feature type="binding site" evidence="19">
    <location>
        <position position="143"/>
    </location>
    <ligand>
        <name>Mg(2+)</name>
        <dbReference type="ChEBI" id="CHEBI:18420"/>
        <label>2</label>
    </ligand>
</feature>
<feature type="site" description="Essential for DHBP synthase activity" evidence="19">
    <location>
        <position position="164"/>
    </location>
</feature>
<evidence type="ECO:0000256" key="18">
    <source>
        <dbReference type="ARBA" id="ARBA00049295"/>
    </source>
</evidence>
<evidence type="ECO:0000313" key="22">
    <source>
        <dbReference type="Proteomes" id="UP000198838"/>
    </source>
</evidence>
<dbReference type="SUPFAM" id="SSF55821">
    <property type="entry name" value="YrdC/RibB"/>
    <property type="match status" value="1"/>
</dbReference>
<accession>A0A1I0Y0J7</accession>
<dbReference type="PIRSF" id="PIRSF001259">
    <property type="entry name" value="RibA"/>
    <property type="match status" value="1"/>
</dbReference>
<evidence type="ECO:0000256" key="6">
    <source>
        <dbReference type="ARBA" id="ARBA00005520"/>
    </source>
</evidence>
<feature type="region of interest" description="DHBP synthase" evidence="19">
    <location>
        <begin position="1"/>
        <end position="201"/>
    </location>
</feature>
<feature type="binding site" evidence="19">
    <location>
        <position position="33"/>
    </location>
    <ligand>
        <name>D-ribulose 5-phosphate</name>
        <dbReference type="ChEBI" id="CHEBI:58121"/>
    </ligand>
</feature>
<dbReference type="EC" id="4.1.99.12" evidence="19"/>
<dbReference type="PANTHER" id="PTHR21327">
    <property type="entry name" value="GTP CYCLOHYDROLASE II-RELATED"/>
    <property type="match status" value="1"/>
</dbReference>
<protein>
    <recommendedName>
        <fullName evidence="19">Riboflavin biosynthesis protein RibBA</fullName>
    </recommendedName>
    <domain>
        <recommendedName>
            <fullName evidence="19">3,4-dihydroxy-2-butanone 4-phosphate synthase</fullName>
            <shortName evidence="19">DHBP synthase</shortName>
            <ecNumber evidence="19">4.1.99.12</ecNumber>
        </recommendedName>
    </domain>
    <domain>
        <recommendedName>
            <fullName evidence="19">GTP cyclohydrolase-2</fullName>
            <ecNumber evidence="19">3.5.4.25</ecNumber>
        </recommendedName>
        <alternativeName>
            <fullName evidence="19">GTP cyclohydrolase II</fullName>
        </alternativeName>
    </domain>
</protein>
<dbReference type="InterPro" id="IPR017945">
    <property type="entry name" value="DHBP_synth_RibB-like_a/b_dom"/>
</dbReference>
<evidence type="ECO:0000256" key="7">
    <source>
        <dbReference type="ARBA" id="ARBA00022619"/>
    </source>
</evidence>
<evidence type="ECO:0000256" key="14">
    <source>
        <dbReference type="ARBA" id="ARBA00023211"/>
    </source>
</evidence>
<dbReference type="UniPathway" id="UPA00275">
    <property type="reaction ID" value="UER00399"/>
</dbReference>
<dbReference type="GO" id="GO:0005829">
    <property type="term" value="C:cytosol"/>
    <property type="evidence" value="ECO:0007669"/>
    <property type="project" value="TreeGrafter"/>
</dbReference>
<keyword evidence="12 19" id="KW-0460">Magnesium</keyword>
<dbReference type="NCBIfam" id="TIGR00505">
    <property type="entry name" value="ribA"/>
    <property type="match status" value="1"/>
</dbReference>
<dbReference type="PANTHER" id="PTHR21327:SF18">
    <property type="entry name" value="3,4-DIHYDROXY-2-BUTANONE 4-PHOSPHATE SYNTHASE"/>
    <property type="match status" value="1"/>
</dbReference>
<dbReference type="EMBL" id="FOJY01000008">
    <property type="protein sequence ID" value="SFB05998.1"/>
    <property type="molecule type" value="Genomic_DNA"/>
</dbReference>
<evidence type="ECO:0000256" key="1">
    <source>
        <dbReference type="ARBA" id="ARBA00000141"/>
    </source>
</evidence>
<dbReference type="Gene3D" id="3.90.870.10">
    <property type="entry name" value="DHBP synthase"/>
    <property type="match status" value="1"/>
</dbReference>
<dbReference type="InterPro" id="IPR000926">
    <property type="entry name" value="RibA"/>
</dbReference>
<evidence type="ECO:0000256" key="11">
    <source>
        <dbReference type="ARBA" id="ARBA00022833"/>
    </source>
</evidence>
<comment type="function">
    <text evidence="3 19">Catalyzes the conversion of D-ribulose 5-phosphate to formate and 3,4-dihydroxy-2-butanone 4-phosphate.</text>
</comment>
<dbReference type="GO" id="GO:0003935">
    <property type="term" value="F:GTP cyclohydrolase II activity"/>
    <property type="evidence" value="ECO:0007669"/>
    <property type="project" value="UniProtKB-UniRule"/>
</dbReference>
<comment type="catalytic activity">
    <reaction evidence="1 19">
        <text>D-ribulose 5-phosphate = (2S)-2-hydroxy-3-oxobutyl phosphate + formate + H(+)</text>
        <dbReference type="Rhea" id="RHEA:18457"/>
        <dbReference type="ChEBI" id="CHEBI:15378"/>
        <dbReference type="ChEBI" id="CHEBI:15740"/>
        <dbReference type="ChEBI" id="CHEBI:58121"/>
        <dbReference type="ChEBI" id="CHEBI:58830"/>
        <dbReference type="EC" id="4.1.99.12"/>
    </reaction>
</comment>
<dbReference type="GO" id="GO:0000287">
    <property type="term" value="F:magnesium ion binding"/>
    <property type="evidence" value="ECO:0007669"/>
    <property type="project" value="UniProtKB-UniRule"/>
</dbReference>
<evidence type="ECO:0000256" key="19">
    <source>
        <dbReference type="HAMAP-Rule" id="MF_01283"/>
    </source>
</evidence>
<comment type="cofactor">
    <cofactor evidence="19">
        <name>Zn(2+)</name>
        <dbReference type="ChEBI" id="CHEBI:29105"/>
    </cofactor>
    <text evidence="19">Binds 1 zinc ion per subunit.</text>
</comment>
<keyword evidence="16 19" id="KW-0511">Multifunctional enzyme</keyword>
<feature type="binding site" evidence="19">
    <location>
        <position position="273"/>
    </location>
    <ligand>
        <name>GTP</name>
        <dbReference type="ChEBI" id="CHEBI:37565"/>
    </ligand>
</feature>
<feature type="binding site" evidence="19">
    <location>
        <begin position="140"/>
        <end position="144"/>
    </location>
    <ligand>
        <name>D-ribulose 5-phosphate</name>
        <dbReference type="ChEBI" id="CHEBI:58121"/>
    </ligand>
</feature>
<feature type="binding site" evidence="19">
    <location>
        <position position="317"/>
    </location>
    <ligand>
        <name>GTP</name>
        <dbReference type="ChEBI" id="CHEBI:37565"/>
    </ligand>
</feature>
<feature type="binding site" evidence="19">
    <location>
        <position position="29"/>
    </location>
    <ligand>
        <name>Mg(2+)</name>
        <dbReference type="ChEBI" id="CHEBI:18420"/>
        <label>1</label>
    </ligand>
</feature>